<dbReference type="Pfam" id="PF00069">
    <property type="entry name" value="Pkinase"/>
    <property type="match status" value="2"/>
</dbReference>
<dbReference type="InterPro" id="IPR008271">
    <property type="entry name" value="Ser/Thr_kinase_AS"/>
</dbReference>
<feature type="region of interest" description="Disordered" evidence="7">
    <location>
        <begin position="770"/>
        <end position="794"/>
    </location>
</feature>
<dbReference type="GO" id="GO:0005524">
    <property type="term" value="F:ATP binding"/>
    <property type="evidence" value="ECO:0007669"/>
    <property type="project" value="UniProtKB-KW"/>
</dbReference>
<evidence type="ECO:0000256" key="1">
    <source>
        <dbReference type="ARBA" id="ARBA00012513"/>
    </source>
</evidence>
<keyword evidence="10" id="KW-1185">Reference proteome</keyword>
<dbReference type="EC" id="2.7.11.1" evidence="1"/>
<gene>
    <name evidence="9" type="ORF">DKX38_004201</name>
</gene>
<accession>A0A5N5NAU8</accession>
<evidence type="ECO:0000313" key="9">
    <source>
        <dbReference type="EMBL" id="KAB5564147.1"/>
    </source>
</evidence>
<keyword evidence="4" id="KW-0547">Nucleotide-binding</keyword>
<name>A0A5N5NAU8_9ROSI</name>
<dbReference type="GO" id="GO:0004674">
    <property type="term" value="F:protein serine/threonine kinase activity"/>
    <property type="evidence" value="ECO:0007669"/>
    <property type="project" value="UniProtKB-KW"/>
</dbReference>
<dbReference type="PROSITE" id="PS00108">
    <property type="entry name" value="PROTEIN_KINASE_ST"/>
    <property type="match status" value="1"/>
</dbReference>
<dbReference type="FunFam" id="1.10.510.10:FF:001893">
    <property type="entry name" value="Probable serine/threonine-protein kinase DDB_G0291918"/>
    <property type="match status" value="1"/>
</dbReference>
<protein>
    <recommendedName>
        <fullName evidence="1">non-specific serine/threonine protein kinase</fullName>
        <ecNumber evidence="1">2.7.11.1</ecNumber>
    </recommendedName>
</protein>
<dbReference type="SMART" id="SM00220">
    <property type="entry name" value="S_TKc"/>
    <property type="match status" value="1"/>
</dbReference>
<dbReference type="PROSITE" id="PS50011">
    <property type="entry name" value="PROTEIN_KINASE_DOM"/>
    <property type="match status" value="1"/>
</dbReference>
<proteinExistence type="predicted"/>
<keyword evidence="5" id="KW-0418">Kinase</keyword>
<evidence type="ECO:0000256" key="5">
    <source>
        <dbReference type="ARBA" id="ARBA00022777"/>
    </source>
</evidence>
<evidence type="ECO:0000259" key="8">
    <source>
        <dbReference type="PROSITE" id="PS50011"/>
    </source>
</evidence>
<feature type="domain" description="Protein kinase" evidence="8">
    <location>
        <begin position="554"/>
        <end position="1016"/>
    </location>
</feature>
<evidence type="ECO:0000256" key="6">
    <source>
        <dbReference type="ARBA" id="ARBA00022840"/>
    </source>
</evidence>
<keyword evidence="3" id="KW-0808">Transferase</keyword>
<comment type="caution">
    <text evidence="9">The sequence shown here is derived from an EMBL/GenBank/DDBJ whole genome shotgun (WGS) entry which is preliminary data.</text>
</comment>
<organism evidence="9 10">
    <name type="scientific">Salix brachista</name>
    <dbReference type="NCBI Taxonomy" id="2182728"/>
    <lineage>
        <taxon>Eukaryota</taxon>
        <taxon>Viridiplantae</taxon>
        <taxon>Streptophyta</taxon>
        <taxon>Embryophyta</taxon>
        <taxon>Tracheophyta</taxon>
        <taxon>Spermatophyta</taxon>
        <taxon>Magnoliopsida</taxon>
        <taxon>eudicotyledons</taxon>
        <taxon>Gunneridae</taxon>
        <taxon>Pentapetalae</taxon>
        <taxon>rosids</taxon>
        <taxon>fabids</taxon>
        <taxon>Malpighiales</taxon>
        <taxon>Salicaceae</taxon>
        <taxon>Saliceae</taxon>
        <taxon>Salix</taxon>
    </lineage>
</organism>
<evidence type="ECO:0000256" key="4">
    <source>
        <dbReference type="ARBA" id="ARBA00022741"/>
    </source>
</evidence>
<evidence type="ECO:0000256" key="3">
    <source>
        <dbReference type="ARBA" id="ARBA00022679"/>
    </source>
</evidence>
<dbReference type="Proteomes" id="UP000326939">
    <property type="component" value="Chromosome 3"/>
</dbReference>
<feature type="compositionally biased region" description="Polar residues" evidence="7">
    <location>
        <begin position="777"/>
        <end position="789"/>
    </location>
</feature>
<dbReference type="AlphaFoldDB" id="A0A5N5NAU8"/>
<evidence type="ECO:0000313" key="10">
    <source>
        <dbReference type="Proteomes" id="UP000326939"/>
    </source>
</evidence>
<sequence>MQNHSSSTQLALIDSLTTATNSTESDLQEKAWHILGALLSIGNPTPALELASHCTLFNASPDLIESLCSIPNSPITLTFNSDNCSNSFLVTISPLGLFALNQFVSNFILNDALATRIRAAICRPRVPLEDVVRMYFRKRKRIGCDSADVYEKERVCTLSKRNRNGCETVTFELVYITMNLTNLLEFVSTLRANIYNFNAIGFCLLYFSNLTWPLQNLEALSSTPVFAKQVYEKFARSSLTFHLTEDVNRINVEPTYMPIQPNNLILAPDLVVKTIVGELSCKVRDIEHVEGERNTKAIVESGEDKRIMACEIDEESALPIVWSDNEAVVQEAKVNEIDLESRADINATCCLDDVKWSSRLLLEFKSVNGACNAINDCCVETAGTETKEELVIDHGKTEGEGANQFQQSNTAFDMPQERNFRRNELNSLDKETISTNMKNQAEVSSSELCVPMKLSKVPKPSNKIKVTTGAAVSPKQQTLCQSLEHRQAVNSPKENQQRKKDQMKISMAQKSKQACNDIRTKERKKDCALSAPKELLMVSFQDEVSKDFPRFDSYIVEKEEGSGGYGTVYKATRKHDGTTVAIKCPHENAHRHHVINELRMLERFGGKNFIIKYEGCLKNQNSDCLVLAYVEHDRPEVLKKEIDVFQLRWYGYCMFRALGTLHKQGVVHRDVKPGNFLFSRKASKGYLIDFNLALDLHQKLGAINKSKAANDVSFNNVAVSTAKYIPPSKCRRFPGTKFLDAFDVGAIKGWDSTLEAKYVKRKPVRNIMKSQGADGSGITSVKDATSARTPSAERLREPLPCQGRKELISLLHEAMQSPNHEASSVPASMRKRIAAPPRKVDGRHIYLTPMPLHSTDIAAAGIGLAKNKGDGKNKKEGPCVGTKGFRAPEVLFRSLHQGPKVDIWSAGVTLLYLIIGKTPFYGDPEQNIKDIAKLRGSEDLWEISKLHDRESSFPVDLYNMQSLPPTTLWKWCKVNSKRQDFLDAVPSSLIDLVDKCLTVNPRLRISAEDALKHEFFAPCHESLRKQKLLRQGHSLDSRTNIPSHGQSIA</sequence>
<dbReference type="PANTHER" id="PTHR44167">
    <property type="entry name" value="OVARIAN-SPECIFIC SERINE/THREONINE-PROTEIN KINASE LOK-RELATED"/>
    <property type="match status" value="1"/>
</dbReference>
<dbReference type="InterPro" id="IPR000719">
    <property type="entry name" value="Prot_kinase_dom"/>
</dbReference>
<evidence type="ECO:0000256" key="7">
    <source>
        <dbReference type="SAM" id="MobiDB-lite"/>
    </source>
</evidence>
<feature type="region of interest" description="Disordered" evidence="7">
    <location>
        <begin position="486"/>
        <end position="514"/>
    </location>
</feature>
<dbReference type="Gene3D" id="1.10.510.10">
    <property type="entry name" value="Transferase(Phosphotransferase) domain 1"/>
    <property type="match status" value="2"/>
</dbReference>
<dbReference type="FunFam" id="1.10.510.10:FF:001725">
    <property type="entry name" value="Kinase like protein"/>
    <property type="match status" value="1"/>
</dbReference>
<dbReference type="PANTHER" id="PTHR44167:SF23">
    <property type="entry name" value="CDC7 KINASE, ISOFORM A-RELATED"/>
    <property type="match status" value="1"/>
</dbReference>
<dbReference type="InterPro" id="IPR011009">
    <property type="entry name" value="Kinase-like_dom_sf"/>
</dbReference>
<evidence type="ECO:0000256" key="2">
    <source>
        <dbReference type="ARBA" id="ARBA00022527"/>
    </source>
</evidence>
<dbReference type="GO" id="GO:0044773">
    <property type="term" value="P:mitotic DNA damage checkpoint signaling"/>
    <property type="evidence" value="ECO:0007669"/>
    <property type="project" value="TreeGrafter"/>
</dbReference>
<dbReference type="GO" id="GO:0005634">
    <property type="term" value="C:nucleus"/>
    <property type="evidence" value="ECO:0007669"/>
    <property type="project" value="TreeGrafter"/>
</dbReference>
<keyword evidence="2" id="KW-0723">Serine/threonine-protein kinase</keyword>
<keyword evidence="6" id="KW-0067">ATP-binding</keyword>
<dbReference type="EMBL" id="VDCV01000003">
    <property type="protein sequence ID" value="KAB5564147.1"/>
    <property type="molecule type" value="Genomic_DNA"/>
</dbReference>
<dbReference type="SUPFAM" id="SSF56112">
    <property type="entry name" value="Protein kinase-like (PK-like)"/>
    <property type="match status" value="2"/>
</dbReference>
<reference evidence="10" key="1">
    <citation type="journal article" date="2019" name="Gigascience">
        <title>De novo genome assembly of the endangered Acer yangbiense, a plant species with extremely small populations endemic to Yunnan Province, China.</title>
        <authorList>
            <person name="Yang J."/>
            <person name="Wariss H.M."/>
            <person name="Tao L."/>
            <person name="Zhang R."/>
            <person name="Yun Q."/>
            <person name="Hollingsworth P."/>
            <person name="Dao Z."/>
            <person name="Luo G."/>
            <person name="Guo H."/>
            <person name="Ma Y."/>
            <person name="Sun W."/>
        </authorList>
    </citation>
    <scope>NUCLEOTIDE SEQUENCE [LARGE SCALE GENOMIC DNA]</scope>
    <source>
        <strain evidence="10">cv. br00</strain>
    </source>
</reference>